<accession>A0AAE3ZBD4</accession>
<dbReference type="RefSeq" id="WP_310272748.1">
    <property type="nucleotide sequence ID" value="NZ_JAVDXW010000001.1"/>
</dbReference>
<dbReference type="InterPro" id="IPR036291">
    <property type="entry name" value="NAD(P)-bd_dom_sf"/>
</dbReference>
<reference evidence="2" key="1">
    <citation type="submission" date="2023-07" db="EMBL/GenBank/DDBJ databases">
        <title>Sequencing the genomes of 1000 actinobacteria strains.</title>
        <authorList>
            <person name="Klenk H.-P."/>
        </authorList>
    </citation>
    <scope>NUCLEOTIDE SEQUENCE</scope>
    <source>
        <strain evidence="2">DSM 45977</strain>
    </source>
</reference>
<keyword evidence="3" id="KW-1185">Reference proteome</keyword>
<sequence length="260" mass="28327">MAPILVTGATGSLGRAVVRQLLATGSDVRALSRRAQSASESVEWVTADLSEPDGLEEAVRGTTAIIHCASNPLSKSDDIEATLNLIEAARRAGTPHLVYISIVGVDRVPLGYYRTKRTVERIIENADIPSTILRATQFHDLILMMARNLVRLPVMAVPAETDFQPVDVEDVAERLVRFALGAPAGRAPDLGGPQVRAMTDLARLYLRASGKQRRVVPIRVPGKVFRGYREGGHLAPDHADGEVTFERFLAERFGRSREDG</sequence>
<dbReference type="Proteomes" id="UP001180845">
    <property type="component" value="Unassembled WGS sequence"/>
</dbReference>
<evidence type="ECO:0000313" key="3">
    <source>
        <dbReference type="Proteomes" id="UP001180845"/>
    </source>
</evidence>
<comment type="caution">
    <text evidence="2">The sequence shown here is derived from an EMBL/GenBank/DDBJ whole genome shotgun (WGS) entry which is preliminary data.</text>
</comment>
<dbReference type="Gene3D" id="3.40.50.720">
    <property type="entry name" value="NAD(P)-binding Rossmann-like Domain"/>
    <property type="match status" value="1"/>
</dbReference>
<dbReference type="PANTHER" id="PTHR12126:SF11">
    <property type="entry name" value="NADH DEHYDROGENASE [UBIQUINONE] 1 ALPHA SUBCOMPLEX SUBUNIT 9, MITOCHONDRIAL"/>
    <property type="match status" value="1"/>
</dbReference>
<dbReference type="InterPro" id="IPR016040">
    <property type="entry name" value="NAD(P)-bd_dom"/>
</dbReference>
<gene>
    <name evidence="2" type="ORF">JOF55_001968</name>
</gene>
<feature type="domain" description="NAD(P)-binding" evidence="1">
    <location>
        <begin position="8"/>
        <end position="140"/>
    </location>
</feature>
<evidence type="ECO:0000259" key="1">
    <source>
        <dbReference type="Pfam" id="PF13460"/>
    </source>
</evidence>
<proteinExistence type="predicted"/>
<protein>
    <submittedName>
        <fullName evidence="2">Uncharacterized protein YbjT (DUF2867 family)</fullName>
    </submittedName>
</protein>
<dbReference type="AlphaFoldDB" id="A0AAE3ZBD4"/>
<organism evidence="2 3">
    <name type="scientific">Haloactinomyces albus</name>
    <dbReference type="NCBI Taxonomy" id="1352928"/>
    <lineage>
        <taxon>Bacteria</taxon>
        <taxon>Bacillati</taxon>
        <taxon>Actinomycetota</taxon>
        <taxon>Actinomycetes</taxon>
        <taxon>Actinopolysporales</taxon>
        <taxon>Actinopolysporaceae</taxon>
        <taxon>Haloactinomyces</taxon>
    </lineage>
</organism>
<dbReference type="PANTHER" id="PTHR12126">
    <property type="entry name" value="NADH-UBIQUINONE OXIDOREDUCTASE 39 KDA SUBUNIT-RELATED"/>
    <property type="match status" value="1"/>
</dbReference>
<dbReference type="Pfam" id="PF13460">
    <property type="entry name" value="NAD_binding_10"/>
    <property type="match status" value="1"/>
</dbReference>
<evidence type="ECO:0000313" key="2">
    <source>
        <dbReference type="EMBL" id="MDR7301787.1"/>
    </source>
</evidence>
<dbReference type="SUPFAM" id="SSF51735">
    <property type="entry name" value="NAD(P)-binding Rossmann-fold domains"/>
    <property type="match status" value="1"/>
</dbReference>
<name>A0AAE3ZBD4_9ACTN</name>
<dbReference type="EMBL" id="JAVDXW010000001">
    <property type="protein sequence ID" value="MDR7301787.1"/>
    <property type="molecule type" value="Genomic_DNA"/>
</dbReference>
<dbReference type="InterPro" id="IPR051207">
    <property type="entry name" value="ComplexI_NDUFA9_subunit"/>
</dbReference>
<dbReference type="GO" id="GO:0044877">
    <property type="term" value="F:protein-containing complex binding"/>
    <property type="evidence" value="ECO:0007669"/>
    <property type="project" value="TreeGrafter"/>
</dbReference>